<evidence type="ECO:0000313" key="1">
    <source>
        <dbReference type="EMBL" id="CAF0698528.1"/>
    </source>
</evidence>
<keyword evidence="2" id="KW-1185">Reference proteome</keyword>
<organism evidence="1 2">
    <name type="scientific">Candidatus Methylacidithermus pantelleriae</name>
    <dbReference type="NCBI Taxonomy" id="2744239"/>
    <lineage>
        <taxon>Bacteria</taxon>
        <taxon>Pseudomonadati</taxon>
        <taxon>Verrucomicrobiota</taxon>
        <taxon>Methylacidiphilae</taxon>
        <taxon>Methylacidiphilales</taxon>
        <taxon>Methylacidiphilaceae</taxon>
        <taxon>Candidatus Methylacidithermus</taxon>
    </lineage>
</organism>
<reference evidence="1" key="1">
    <citation type="submission" date="2021-02" db="EMBL/GenBank/DDBJ databases">
        <authorList>
            <person name="Cremers G."/>
            <person name="Picone N."/>
        </authorList>
    </citation>
    <scope>NUCLEOTIDE SEQUENCE</scope>
    <source>
        <strain evidence="1">PQ17</strain>
    </source>
</reference>
<dbReference type="EMBL" id="CAJNOB010000021">
    <property type="protein sequence ID" value="CAF0698528.1"/>
    <property type="molecule type" value="Genomic_DNA"/>
</dbReference>
<dbReference type="Proteomes" id="UP000663859">
    <property type="component" value="Unassembled WGS sequence"/>
</dbReference>
<gene>
    <name evidence="1" type="ORF">MPNT_280015</name>
</gene>
<protein>
    <submittedName>
        <fullName evidence="1">Uncharacterized protein</fullName>
    </submittedName>
</protein>
<proteinExistence type="predicted"/>
<dbReference type="AlphaFoldDB" id="A0A8J2BJV9"/>
<sequence length="55" mass="5643">MGQAAGCLLQDGLADLEGGAFAFSHRIGADRDGNRVCGGGAASWRGPLRSGVQRR</sequence>
<evidence type="ECO:0000313" key="2">
    <source>
        <dbReference type="Proteomes" id="UP000663859"/>
    </source>
</evidence>
<comment type="caution">
    <text evidence="1">The sequence shown here is derived from an EMBL/GenBank/DDBJ whole genome shotgun (WGS) entry which is preliminary data.</text>
</comment>
<accession>A0A8J2BJV9</accession>
<name>A0A8J2BJV9_9BACT</name>